<comment type="caution">
    <text evidence="1">The sequence shown here is derived from an EMBL/GenBank/DDBJ whole genome shotgun (WGS) entry which is preliminary data.</text>
</comment>
<evidence type="ECO:0000313" key="2">
    <source>
        <dbReference type="Proteomes" id="UP000215506"/>
    </source>
</evidence>
<gene>
    <name evidence="1" type="ORF">B7C42_07671</name>
</gene>
<name>A0A231GUF5_9NOCA</name>
<dbReference type="Proteomes" id="UP000215506">
    <property type="component" value="Unassembled WGS sequence"/>
</dbReference>
<sequence length="109" mass="12162">MIKSGTEIVDLLMIARLTEQAAIADIYSCDLFYDTRDGRPTGRALLDWWGAEVWDDPTPTLEGLDETLESLGYVRTSDWRERVTASGVVRYFADGQVHLADCPIGPPPM</sequence>
<dbReference type="AlphaFoldDB" id="A0A231GUF5"/>
<accession>A0A231GUF5</accession>
<organism evidence="1 2">
    <name type="scientific">Nocardia cerradoensis</name>
    <dbReference type="NCBI Taxonomy" id="85688"/>
    <lineage>
        <taxon>Bacteria</taxon>
        <taxon>Bacillati</taxon>
        <taxon>Actinomycetota</taxon>
        <taxon>Actinomycetes</taxon>
        <taxon>Mycobacteriales</taxon>
        <taxon>Nocardiaceae</taxon>
        <taxon>Nocardia</taxon>
    </lineage>
</organism>
<dbReference type="EMBL" id="NGAF01000036">
    <property type="protein sequence ID" value="OXR40246.1"/>
    <property type="molecule type" value="Genomic_DNA"/>
</dbReference>
<protein>
    <submittedName>
        <fullName evidence="1">Uncharacterized protein</fullName>
    </submittedName>
</protein>
<dbReference type="RefSeq" id="WP_094028252.1">
    <property type="nucleotide sequence ID" value="NZ_NGAF01000036.1"/>
</dbReference>
<evidence type="ECO:0000313" key="1">
    <source>
        <dbReference type="EMBL" id="OXR40246.1"/>
    </source>
</evidence>
<proteinExistence type="predicted"/>
<reference evidence="1 2" key="1">
    <citation type="submission" date="2017-07" db="EMBL/GenBank/DDBJ databases">
        <title>First draft Genome Sequence of Nocardia cerradoensis isolated from human infection.</title>
        <authorList>
            <person name="Carrasco G."/>
        </authorList>
    </citation>
    <scope>NUCLEOTIDE SEQUENCE [LARGE SCALE GENOMIC DNA]</scope>
    <source>
        <strain evidence="1 2">CNM20130759</strain>
    </source>
</reference>
<keyword evidence="2" id="KW-1185">Reference proteome</keyword>